<dbReference type="Gene3D" id="2.60.120.260">
    <property type="entry name" value="Galactose-binding domain-like"/>
    <property type="match status" value="1"/>
</dbReference>
<dbReference type="AlphaFoldDB" id="A0A251XR14"/>
<dbReference type="Gene3D" id="2.60.40.10">
    <property type="entry name" value="Immunoglobulins"/>
    <property type="match status" value="1"/>
</dbReference>
<dbReference type="InterPro" id="IPR054593">
    <property type="entry name" value="Beta-mannosidase-like_N2"/>
</dbReference>
<organism evidence="8 9">
    <name type="scientific">Clavibacter michiganensis</name>
    <dbReference type="NCBI Taxonomy" id="28447"/>
    <lineage>
        <taxon>Bacteria</taxon>
        <taxon>Bacillati</taxon>
        <taxon>Actinomycetota</taxon>
        <taxon>Actinomycetes</taxon>
        <taxon>Micrococcales</taxon>
        <taxon>Microbacteriaceae</taxon>
        <taxon>Clavibacter</taxon>
    </lineage>
</organism>
<comment type="similarity">
    <text evidence="2">Belongs to the glycosyl hydrolase 2 family.</text>
</comment>
<dbReference type="Pfam" id="PF22666">
    <property type="entry name" value="Glyco_hydro_2_N2"/>
    <property type="match status" value="1"/>
</dbReference>
<comment type="catalytic activity">
    <reaction evidence="1">
        <text>Hydrolysis of terminal, non-reducing beta-D-mannose residues in beta-D-mannosides.</text>
        <dbReference type="EC" id="3.2.1.25"/>
    </reaction>
</comment>
<name>A0A251XR14_9MICO</name>
<dbReference type="InterPro" id="IPR013783">
    <property type="entry name" value="Ig-like_fold"/>
</dbReference>
<keyword evidence="4" id="KW-0378">Hydrolase</keyword>
<dbReference type="PANTHER" id="PTHR43730:SF1">
    <property type="entry name" value="BETA-MANNOSIDASE"/>
    <property type="match status" value="1"/>
</dbReference>
<dbReference type="SUPFAM" id="SSF49785">
    <property type="entry name" value="Galactose-binding domain-like"/>
    <property type="match status" value="1"/>
</dbReference>
<dbReference type="GO" id="GO:0005975">
    <property type="term" value="P:carbohydrate metabolic process"/>
    <property type="evidence" value="ECO:0007669"/>
    <property type="project" value="UniProtKB-ARBA"/>
</dbReference>
<keyword evidence="5" id="KW-0326">Glycosidase</keyword>
<sequence length="832" mass="90417">MPHLSLDGPWTLTAVSGAAPEGILGRDVPATVPGCAHTDLLAADLITDPFDGDAEAAQQWIGSTVWRYARTFDWQDDGSERHDLVADGLDTLATVVLNGTVVAQTRNQHRSYRFSVGHLLVAGENRIEVVFDAPVEAAERLSAEHGGALPHVNHHPYNALRKNASNFGWDWGIDVATSGIWRPIGIHSWSGARIAAVRPLVDVSGGTGILTTAVEIEQSGARASVPVTVRVSRDGRELAAATSDVLASGSVVVAVPDAALWWPVGHGAQPLHDVEVEVAGDVRRTRVGFRTVSLDTTPDEHGNRFELRVNGELVMIRGANWIPDHAFLTEMTRERYGRRIDDALDANMNLLRVWGGGIYESEDFYQLCDERGVLVWQDLLFACAAYAEEEWLAAEVRAEVREAVTRLSPHASLVVWNGNNENIVAFAEWGWRPRLAGRTWGNGYYRELFPAILAELDPSRVYTPGSPYSFDDYLHPNVDTDGTVHIWDVWNQKDYTAYREWNPRFVAEFGFQGPAAWTTLMSTVHDEPLDPYGHEMLVHQKAHEGNLKLERGMQGHLPAPGGIDDWHFATQLNQAHAIRFGIEHFRSLAPYNTGTVVWQLNDDWPVVSWAAVDFAERRKPLWHALRDAYRPRLATFQPRDGGLALVVLNDTAEALATDVEFARVDLDGDVRASATVRVEVPARGSASFPVPADLAAARDAARELLVATAASGLDRAILDLAEVVDQALDADPLVAAVEETATGCRITVTATSYVRDLTVLADRAHPSAAVDRGLVSLLPGETCVLTLTGDGPIDADAALSPLVLRHANGLVAAAAHPGGSADDAVGAEAARA</sequence>
<dbReference type="EMBL" id="MDHJ01000001">
    <property type="protein sequence ID" value="OUE07588.1"/>
    <property type="molecule type" value="Genomic_DNA"/>
</dbReference>
<dbReference type="Pfam" id="PF00703">
    <property type="entry name" value="Glyco_hydro_2"/>
    <property type="match status" value="1"/>
</dbReference>
<evidence type="ECO:0000256" key="3">
    <source>
        <dbReference type="ARBA" id="ARBA00012754"/>
    </source>
</evidence>
<dbReference type="PANTHER" id="PTHR43730">
    <property type="entry name" value="BETA-MANNOSIDASE"/>
    <property type="match status" value="1"/>
</dbReference>
<dbReference type="GO" id="GO:0004567">
    <property type="term" value="F:beta-mannosidase activity"/>
    <property type="evidence" value="ECO:0007669"/>
    <property type="project" value="UniProtKB-EC"/>
</dbReference>
<dbReference type="SUPFAM" id="SSF49303">
    <property type="entry name" value="beta-Galactosidase/glucuronidase domain"/>
    <property type="match status" value="1"/>
</dbReference>
<evidence type="ECO:0000313" key="8">
    <source>
        <dbReference type="EMBL" id="OUE07588.1"/>
    </source>
</evidence>
<dbReference type="InterPro" id="IPR008979">
    <property type="entry name" value="Galactose-bd-like_sf"/>
</dbReference>
<evidence type="ECO:0000313" key="9">
    <source>
        <dbReference type="Proteomes" id="UP000195106"/>
    </source>
</evidence>
<dbReference type="Proteomes" id="UP000195106">
    <property type="component" value="Unassembled WGS sequence"/>
</dbReference>
<evidence type="ECO:0000259" key="6">
    <source>
        <dbReference type="Pfam" id="PF00703"/>
    </source>
</evidence>
<proteinExistence type="inferred from homology"/>
<dbReference type="GO" id="GO:0006516">
    <property type="term" value="P:glycoprotein catabolic process"/>
    <property type="evidence" value="ECO:0007669"/>
    <property type="project" value="TreeGrafter"/>
</dbReference>
<dbReference type="FunFam" id="3.20.20.80:FF:000050">
    <property type="entry name" value="Beta-mannosidase B"/>
    <property type="match status" value="1"/>
</dbReference>
<reference evidence="8 9" key="1">
    <citation type="submission" date="2016-08" db="EMBL/GenBank/DDBJ databases">
        <title>Genome sequence of Clavibacter michiganensis spp. strain CASJ009.</title>
        <authorList>
            <person name="Thapa S.P."/>
            <person name="Coaker G."/>
        </authorList>
    </citation>
    <scope>NUCLEOTIDE SEQUENCE [LARGE SCALE GENOMIC DNA]</scope>
    <source>
        <strain evidence="8">CASJ009</strain>
    </source>
</reference>
<dbReference type="Gene3D" id="3.20.20.80">
    <property type="entry name" value="Glycosidases"/>
    <property type="match status" value="1"/>
</dbReference>
<evidence type="ECO:0000256" key="1">
    <source>
        <dbReference type="ARBA" id="ARBA00000829"/>
    </source>
</evidence>
<accession>A0A251XR14</accession>
<evidence type="ECO:0000256" key="5">
    <source>
        <dbReference type="ARBA" id="ARBA00023295"/>
    </source>
</evidence>
<dbReference type="InterPro" id="IPR017853">
    <property type="entry name" value="GH"/>
</dbReference>
<feature type="domain" description="Glycoside hydrolase family 2 immunoglobulin-like beta-sandwich" evidence="6">
    <location>
        <begin position="197"/>
        <end position="290"/>
    </location>
</feature>
<feature type="domain" description="Beta-mannosidase-like galactose-binding" evidence="7">
    <location>
        <begin position="10"/>
        <end position="182"/>
    </location>
</feature>
<evidence type="ECO:0000259" key="7">
    <source>
        <dbReference type="Pfam" id="PF22666"/>
    </source>
</evidence>
<evidence type="ECO:0000256" key="4">
    <source>
        <dbReference type="ARBA" id="ARBA00022801"/>
    </source>
</evidence>
<dbReference type="InterPro" id="IPR050887">
    <property type="entry name" value="Beta-mannosidase_GH2"/>
</dbReference>
<gene>
    <name evidence="8" type="primary">csxA</name>
    <name evidence="8" type="ORF">CMsap09_01470</name>
</gene>
<dbReference type="InterPro" id="IPR036156">
    <property type="entry name" value="Beta-gal/glucu_dom_sf"/>
</dbReference>
<dbReference type="SUPFAM" id="SSF51445">
    <property type="entry name" value="(Trans)glycosidases"/>
    <property type="match status" value="1"/>
</dbReference>
<evidence type="ECO:0000256" key="2">
    <source>
        <dbReference type="ARBA" id="ARBA00007401"/>
    </source>
</evidence>
<comment type="caution">
    <text evidence="8">The sequence shown here is derived from an EMBL/GenBank/DDBJ whole genome shotgun (WGS) entry which is preliminary data.</text>
</comment>
<dbReference type="EC" id="3.2.1.25" evidence="3"/>
<protein>
    <recommendedName>
        <fullName evidence="3">beta-mannosidase</fullName>
        <ecNumber evidence="3">3.2.1.25</ecNumber>
    </recommendedName>
</protein>
<dbReference type="InterPro" id="IPR006102">
    <property type="entry name" value="Ig-like_GH2"/>
</dbReference>